<dbReference type="EMBL" id="JAVHNQ010000003">
    <property type="protein sequence ID" value="KAK6353205.1"/>
    <property type="molecule type" value="Genomic_DNA"/>
</dbReference>
<keyword evidence="3" id="KW-1185">Reference proteome</keyword>
<comment type="caution">
    <text evidence="2">The sequence shown here is derived from an EMBL/GenBank/DDBJ whole genome shotgun (WGS) entry which is preliminary data.</text>
</comment>
<dbReference type="PANTHER" id="PTHR36826">
    <property type="entry name" value="PROTEIN ECM13"/>
    <property type="match status" value="1"/>
</dbReference>
<reference evidence="2 3" key="1">
    <citation type="submission" date="2019-10" db="EMBL/GenBank/DDBJ databases">
        <authorList>
            <person name="Palmer J.M."/>
        </authorList>
    </citation>
    <scope>NUCLEOTIDE SEQUENCE [LARGE SCALE GENOMIC DNA]</scope>
    <source>
        <strain evidence="2 3">TWF696</strain>
    </source>
</reference>
<gene>
    <name evidence="2" type="ORF">TWF696_005188</name>
</gene>
<proteinExistence type="predicted"/>
<dbReference type="PANTHER" id="PTHR36826:SF1">
    <property type="entry name" value="PROTEIN ECM13"/>
    <property type="match status" value="1"/>
</dbReference>
<name>A0AAV9V0X1_9PEZI</name>
<protein>
    <submittedName>
        <fullName evidence="2">Uncharacterized protein</fullName>
    </submittedName>
</protein>
<evidence type="ECO:0000313" key="3">
    <source>
        <dbReference type="Proteomes" id="UP001375240"/>
    </source>
</evidence>
<organism evidence="2 3">
    <name type="scientific">Orbilia brochopaga</name>
    <dbReference type="NCBI Taxonomy" id="3140254"/>
    <lineage>
        <taxon>Eukaryota</taxon>
        <taxon>Fungi</taxon>
        <taxon>Dikarya</taxon>
        <taxon>Ascomycota</taxon>
        <taxon>Pezizomycotina</taxon>
        <taxon>Orbiliomycetes</taxon>
        <taxon>Orbiliales</taxon>
        <taxon>Orbiliaceae</taxon>
        <taxon>Orbilia</taxon>
    </lineage>
</organism>
<dbReference type="InterPro" id="IPR037738">
    <property type="entry name" value="Ecm13-like"/>
</dbReference>
<evidence type="ECO:0000313" key="2">
    <source>
        <dbReference type="EMBL" id="KAK6353205.1"/>
    </source>
</evidence>
<evidence type="ECO:0000256" key="1">
    <source>
        <dbReference type="SAM" id="MobiDB-lite"/>
    </source>
</evidence>
<feature type="region of interest" description="Disordered" evidence="1">
    <location>
        <begin position="166"/>
        <end position="264"/>
    </location>
</feature>
<feature type="region of interest" description="Disordered" evidence="1">
    <location>
        <begin position="90"/>
        <end position="109"/>
    </location>
</feature>
<accession>A0AAV9V0X1</accession>
<dbReference type="Proteomes" id="UP001375240">
    <property type="component" value="Unassembled WGS sequence"/>
</dbReference>
<feature type="region of interest" description="Disordered" evidence="1">
    <location>
        <begin position="115"/>
        <end position="144"/>
    </location>
</feature>
<feature type="compositionally biased region" description="Acidic residues" evidence="1">
    <location>
        <begin position="166"/>
        <end position="178"/>
    </location>
</feature>
<sequence>MSYNTTSSVHPALLQARKQQQQQSKMSITQTFYLAHKARGKLSSEAAKSDHDLRLLVGHANLLDRLMLHLQHAEREQDAWFNAMVRGNSADEEEHSHMETLQEEDEEEEIIGSLAQDYPESDSSDEEEEDEEEDSDYEWDSEYTSAIPRRPAYDYSKTVIDVDEVEVDDEDFDEEEDGFYALRRTSSRAPLPPTPELVEDDDSDSESNPPSPPQPTLADPLFYEPPKNQKHGKTNTSSALFESSSSTSFESTTYYSSSNLIPAF</sequence>
<dbReference type="AlphaFoldDB" id="A0AAV9V0X1"/>
<dbReference type="EMBL" id="JAVHNQ010000003">
    <property type="protein sequence ID" value="KAK6353206.1"/>
    <property type="molecule type" value="Genomic_DNA"/>
</dbReference>
<feature type="compositionally biased region" description="Acidic residues" evidence="1">
    <location>
        <begin position="119"/>
        <end position="141"/>
    </location>
</feature>
<feature type="compositionally biased region" description="Low complexity" evidence="1">
    <location>
        <begin position="234"/>
        <end position="264"/>
    </location>
</feature>